<keyword evidence="7 19" id="KW-0378">Hydrolase</keyword>
<evidence type="ECO:0000256" key="15">
    <source>
        <dbReference type="PIRSR" id="PIRSR001024-4"/>
    </source>
</evidence>
<dbReference type="CDD" id="cd11319">
    <property type="entry name" value="AmyAc_euk_AmyA"/>
    <property type="match status" value="1"/>
</dbReference>
<sequence>MFVQSLLTPLALGLSIIRPSLAASAEEWRSRSVYQVMTDRFSRTDGSTTAACDPSSSNYCGGSWKGIENKLDYIQGMNFTAIWISPTIEQIADDTYEGEAYHGYWPKNYYNVNSNFGSADDLKSLVNAAHARGMYVMVDIVVNHFANWGDSNINWSGLTPLDSESYFHPKCWINWSNQTSAEQCWMGDGYVPLMDVNTEDDQVVDILNNFARNLTTTYGFDGARLDAAKSIRKDFWPAFVSAAGVYSQGEAWYEDAPTQCAYQDYMDGVHNYVMKTYATEALSGQGNMTMLAGVMNGLVTTCKDVSLLGSFMENHDNARMASISSDAAILKTAAALTVLSGNGIPLVFYGQEQMSSGSNAPQNRQALWLTGYPTGSDKLYTYFATLNTFRNHVSTSDSAFLTAKPAYDAPLSTVMSVRKSNMMLFISNEGSKAPSTKLTSAGWPTDTALIDVMSCQSVTSDGSGNAAVNMNGGLPVAMYPKSSLAGSGLCSL</sequence>
<evidence type="ECO:0000313" key="19">
    <source>
        <dbReference type="EMBL" id="KAJ3741725.1"/>
    </source>
</evidence>
<feature type="disulfide bond" evidence="15">
    <location>
        <begin position="455"/>
        <end position="490"/>
    </location>
</feature>
<dbReference type="EC" id="3.2.1.1" evidence="4"/>
<evidence type="ECO:0000256" key="12">
    <source>
        <dbReference type="ARBA" id="ARBA00023295"/>
    </source>
</evidence>
<feature type="active site" description="Nucleophile" evidence="13">
    <location>
        <position position="226"/>
    </location>
</feature>
<dbReference type="SUPFAM" id="SSF51445">
    <property type="entry name" value="(Trans)glycosidases"/>
    <property type="match status" value="1"/>
</dbReference>
<comment type="cofactor">
    <cofactor evidence="2">
        <name>Ca(2+)</name>
        <dbReference type="ChEBI" id="CHEBI:29108"/>
    </cofactor>
</comment>
<feature type="signal peptide" evidence="17">
    <location>
        <begin position="1"/>
        <end position="22"/>
    </location>
</feature>
<gene>
    <name evidence="19" type="ORF">DFH05DRAFT_1403279</name>
</gene>
<feature type="binding site" evidence="16">
    <location>
        <position position="144"/>
    </location>
    <ligand>
        <name>substrate</name>
    </ligand>
</feature>
<dbReference type="PANTHER" id="PTHR10357">
    <property type="entry name" value="ALPHA-AMYLASE FAMILY MEMBER"/>
    <property type="match status" value="1"/>
</dbReference>
<protein>
    <recommendedName>
        <fullName evidence="4">alpha-amylase</fullName>
        <ecNumber evidence="4">3.2.1.1</ecNumber>
    </recommendedName>
</protein>
<accession>A0A9W8NVI1</accession>
<dbReference type="Gene3D" id="2.60.40.1180">
    <property type="entry name" value="Golgi alpha-mannosidase II"/>
    <property type="match status" value="1"/>
</dbReference>
<feature type="active site" description="Proton donor" evidence="13">
    <location>
        <position position="250"/>
    </location>
</feature>
<feature type="domain" description="Glycosyl hydrolase family 13 catalytic" evidence="18">
    <location>
        <begin position="35"/>
        <end position="390"/>
    </location>
</feature>
<dbReference type="PANTHER" id="PTHR10357:SF215">
    <property type="entry name" value="ALPHA-AMYLASE 1"/>
    <property type="match status" value="1"/>
</dbReference>
<evidence type="ECO:0000313" key="20">
    <source>
        <dbReference type="Proteomes" id="UP001142393"/>
    </source>
</evidence>
<dbReference type="InterPro" id="IPR013777">
    <property type="entry name" value="A-amylase-like"/>
</dbReference>
<evidence type="ECO:0000256" key="3">
    <source>
        <dbReference type="ARBA" id="ARBA00008061"/>
    </source>
</evidence>
<keyword evidence="9 15" id="KW-1015">Disulfide bond</keyword>
<keyword evidence="11" id="KW-0119">Carbohydrate metabolism</keyword>
<keyword evidence="8" id="KW-0106">Calcium</keyword>
<dbReference type="GO" id="GO:0004556">
    <property type="term" value="F:alpha-amylase activity"/>
    <property type="evidence" value="ECO:0007669"/>
    <property type="project" value="UniProtKB-EC"/>
</dbReference>
<dbReference type="PIRSF" id="PIRSF001024">
    <property type="entry name" value="Alph-amyl_fung"/>
    <property type="match status" value="1"/>
</dbReference>
<evidence type="ECO:0000256" key="13">
    <source>
        <dbReference type="PIRSR" id="PIRSR001024-1"/>
    </source>
</evidence>
<feature type="chain" id="PRO_5040813517" description="alpha-amylase" evidence="17">
    <location>
        <begin position="23"/>
        <end position="492"/>
    </location>
</feature>
<dbReference type="Gene3D" id="3.20.20.80">
    <property type="entry name" value="Glycosidases"/>
    <property type="match status" value="1"/>
</dbReference>
<evidence type="ECO:0000256" key="8">
    <source>
        <dbReference type="ARBA" id="ARBA00022837"/>
    </source>
</evidence>
<evidence type="ECO:0000256" key="16">
    <source>
        <dbReference type="PIRSR" id="PIRSR001024-5"/>
    </source>
</evidence>
<organism evidence="19 20">
    <name type="scientific">Lentinula detonsa</name>
    <dbReference type="NCBI Taxonomy" id="2804962"/>
    <lineage>
        <taxon>Eukaryota</taxon>
        <taxon>Fungi</taxon>
        <taxon>Dikarya</taxon>
        <taxon>Basidiomycota</taxon>
        <taxon>Agaricomycotina</taxon>
        <taxon>Agaricomycetes</taxon>
        <taxon>Agaricomycetidae</taxon>
        <taxon>Agaricales</taxon>
        <taxon>Marasmiineae</taxon>
        <taxon>Omphalotaceae</taxon>
        <taxon>Lentinula</taxon>
    </lineage>
</organism>
<evidence type="ECO:0000256" key="5">
    <source>
        <dbReference type="ARBA" id="ARBA00022723"/>
    </source>
</evidence>
<dbReference type="AlphaFoldDB" id="A0A9W8NVI1"/>
<dbReference type="GO" id="GO:0005509">
    <property type="term" value="F:calcium ion binding"/>
    <property type="evidence" value="ECO:0007669"/>
    <property type="project" value="InterPro"/>
</dbReference>
<dbReference type="InterPro" id="IPR015340">
    <property type="entry name" value="A_amylase_C_dom"/>
</dbReference>
<comment type="catalytic activity">
    <reaction evidence="1">
        <text>Endohydrolysis of (1-&gt;4)-alpha-D-glucosidic linkages in polysaccharides containing three or more (1-&gt;4)-alpha-linked D-glucose units.</text>
        <dbReference type="EC" id="3.2.1.1"/>
    </reaction>
</comment>
<dbReference type="Proteomes" id="UP001142393">
    <property type="component" value="Unassembled WGS sequence"/>
</dbReference>
<feature type="site" description="Transition state stabilizer" evidence="14">
    <location>
        <position position="316"/>
    </location>
</feature>
<dbReference type="Pfam" id="PF09260">
    <property type="entry name" value="A_amylase_dom_C"/>
    <property type="match status" value="1"/>
</dbReference>
<evidence type="ECO:0000256" key="1">
    <source>
        <dbReference type="ARBA" id="ARBA00000548"/>
    </source>
</evidence>
<keyword evidence="6 17" id="KW-0732">Signal</keyword>
<proteinExistence type="inferred from homology"/>
<feature type="binding site" evidence="16">
    <location>
        <position position="105"/>
    </location>
    <ligand>
        <name>substrate</name>
    </ligand>
</feature>
<dbReference type="InterPro" id="IPR006047">
    <property type="entry name" value="GH13_cat_dom"/>
</dbReference>
<evidence type="ECO:0000256" key="2">
    <source>
        <dbReference type="ARBA" id="ARBA00001913"/>
    </source>
</evidence>
<dbReference type="SMART" id="SM00642">
    <property type="entry name" value="Aamy"/>
    <property type="match status" value="1"/>
</dbReference>
<keyword evidence="12" id="KW-0326">Glycosidase</keyword>
<keyword evidence="5" id="KW-0479">Metal-binding</keyword>
<keyword evidence="20" id="KW-1185">Reference proteome</keyword>
<evidence type="ECO:0000256" key="11">
    <source>
        <dbReference type="ARBA" id="ARBA00023277"/>
    </source>
</evidence>
<comment type="similarity">
    <text evidence="3">Belongs to the glycosyl hydrolase 13 family.</text>
</comment>
<feature type="disulfide bond" evidence="15">
    <location>
        <begin position="52"/>
        <end position="60"/>
    </location>
</feature>
<reference evidence="19 20" key="1">
    <citation type="journal article" date="2023" name="Proc. Natl. Acad. Sci. U.S.A.">
        <title>A global phylogenomic analysis of the shiitake genus Lentinula.</title>
        <authorList>
            <person name="Sierra-Patev S."/>
            <person name="Min B."/>
            <person name="Naranjo-Ortiz M."/>
            <person name="Looney B."/>
            <person name="Konkel Z."/>
            <person name="Slot J.C."/>
            <person name="Sakamoto Y."/>
            <person name="Steenwyk J.L."/>
            <person name="Rokas A."/>
            <person name="Carro J."/>
            <person name="Camarero S."/>
            <person name="Ferreira P."/>
            <person name="Molpeceres G."/>
            <person name="Ruiz-Duenas F.J."/>
            <person name="Serrano A."/>
            <person name="Henrissat B."/>
            <person name="Drula E."/>
            <person name="Hughes K.W."/>
            <person name="Mata J.L."/>
            <person name="Ishikawa N.K."/>
            <person name="Vargas-Isla R."/>
            <person name="Ushijima S."/>
            <person name="Smith C.A."/>
            <person name="Donoghue J."/>
            <person name="Ahrendt S."/>
            <person name="Andreopoulos W."/>
            <person name="He G."/>
            <person name="LaButti K."/>
            <person name="Lipzen A."/>
            <person name="Ng V."/>
            <person name="Riley R."/>
            <person name="Sandor L."/>
            <person name="Barry K."/>
            <person name="Martinez A.T."/>
            <person name="Xiao Y."/>
            <person name="Gibbons J.G."/>
            <person name="Terashima K."/>
            <person name="Grigoriev I.V."/>
            <person name="Hibbett D."/>
        </authorList>
    </citation>
    <scope>NUCLEOTIDE SEQUENCE [LARGE SCALE GENOMIC DNA]</scope>
    <source>
        <strain evidence="19 20">TFB7810</strain>
    </source>
</reference>
<evidence type="ECO:0000256" key="7">
    <source>
        <dbReference type="ARBA" id="ARBA00022801"/>
    </source>
</evidence>
<feature type="binding site" evidence="16">
    <location>
        <position position="224"/>
    </location>
    <ligand>
        <name>substrate</name>
    </ligand>
</feature>
<evidence type="ECO:0000259" key="18">
    <source>
        <dbReference type="SMART" id="SM00642"/>
    </source>
</evidence>
<feature type="disulfide bond" evidence="15">
    <location>
        <begin position="171"/>
        <end position="184"/>
    </location>
</feature>
<dbReference type="InterPro" id="IPR017853">
    <property type="entry name" value="GH"/>
</dbReference>
<evidence type="ECO:0000256" key="10">
    <source>
        <dbReference type="ARBA" id="ARBA00023180"/>
    </source>
</evidence>
<dbReference type="SUPFAM" id="SSF51011">
    <property type="entry name" value="Glycosyl hydrolase domain"/>
    <property type="match status" value="1"/>
</dbReference>
<comment type="caution">
    <text evidence="19">The sequence shown here is derived from an EMBL/GenBank/DDBJ whole genome shotgun (WGS) entry which is preliminary data.</text>
</comment>
<evidence type="ECO:0000256" key="17">
    <source>
        <dbReference type="SAM" id="SignalP"/>
    </source>
</evidence>
<keyword evidence="10" id="KW-0325">Glycoprotein</keyword>
<dbReference type="InterPro" id="IPR013780">
    <property type="entry name" value="Glyco_hydro_b"/>
</dbReference>
<evidence type="ECO:0000256" key="14">
    <source>
        <dbReference type="PIRSR" id="PIRSR001024-2"/>
    </source>
</evidence>
<evidence type="ECO:0000256" key="9">
    <source>
        <dbReference type="ARBA" id="ARBA00023157"/>
    </source>
</evidence>
<feature type="disulfide bond" evidence="15">
    <location>
        <begin position="260"/>
        <end position="302"/>
    </location>
</feature>
<evidence type="ECO:0000256" key="6">
    <source>
        <dbReference type="ARBA" id="ARBA00022729"/>
    </source>
</evidence>
<dbReference type="GO" id="GO:0016052">
    <property type="term" value="P:carbohydrate catabolic process"/>
    <property type="evidence" value="ECO:0007669"/>
    <property type="project" value="InterPro"/>
</dbReference>
<evidence type="ECO:0000256" key="4">
    <source>
        <dbReference type="ARBA" id="ARBA00012595"/>
    </source>
</evidence>
<dbReference type="Pfam" id="PF00128">
    <property type="entry name" value="Alpha-amylase"/>
    <property type="match status" value="1"/>
</dbReference>
<dbReference type="FunFam" id="3.20.20.80:FF:000120">
    <property type="entry name" value="Alpha-amylase A"/>
    <property type="match status" value="1"/>
</dbReference>
<name>A0A9W8NVI1_9AGAR</name>
<feature type="binding site" evidence="16">
    <location>
        <position position="316"/>
    </location>
    <ligand>
        <name>substrate</name>
    </ligand>
</feature>
<dbReference type="EMBL" id="JANVFU010000011">
    <property type="protein sequence ID" value="KAJ3741725.1"/>
    <property type="molecule type" value="Genomic_DNA"/>
</dbReference>
<feature type="binding site" evidence="16">
    <location>
        <position position="364"/>
    </location>
    <ligand>
        <name>substrate</name>
    </ligand>
</feature>